<dbReference type="PANTHER" id="PTHR42818">
    <property type="entry name" value="SULFOPYRUVATE DECARBOXYLASE SUBUNIT ALPHA"/>
    <property type="match status" value="1"/>
</dbReference>
<dbReference type="SUPFAM" id="SSF52518">
    <property type="entry name" value="Thiamin diphosphate-binding fold (THDP-binding)"/>
    <property type="match status" value="1"/>
</dbReference>
<accession>A0A382IR71</accession>
<dbReference type="PROSITE" id="PS00187">
    <property type="entry name" value="TPP_ENZYMES"/>
    <property type="match status" value="1"/>
</dbReference>
<evidence type="ECO:0000256" key="2">
    <source>
        <dbReference type="ARBA" id="ARBA00023052"/>
    </source>
</evidence>
<keyword evidence="1" id="KW-0210">Decarboxylase</keyword>
<feature type="domain" description="Thiamine pyrophosphate enzyme TPP-binding" evidence="4">
    <location>
        <begin position="33"/>
        <end position="168"/>
    </location>
</feature>
<dbReference type="InterPro" id="IPR051818">
    <property type="entry name" value="TPP_dependent_decarboxylase"/>
</dbReference>
<reference evidence="5" key="1">
    <citation type="submission" date="2018-05" db="EMBL/GenBank/DDBJ databases">
        <authorList>
            <person name="Lanie J.A."/>
            <person name="Ng W.-L."/>
            <person name="Kazmierczak K.M."/>
            <person name="Andrzejewski T.M."/>
            <person name="Davidsen T.M."/>
            <person name="Wayne K.J."/>
            <person name="Tettelin H."/>
            <person name="Glass J.I."/>
            <person name="Rusch D."/>
            <person name="Podicherti R."/>
            <person name="Tsui H.-C.T."/>
            <person name="Winkler M.E."/>
        </authorList>
    </citation>
    <scope>NUCLEOTIDE SEQUENCE</scope>
</reference>
<name>A0A382IR71_9ZZZZ</name>
<proteinExistence type="predicted"/>
<dbReference type="GO" id="GO:0000287">
    <property type="term" value="F:magnesium ion binding"/>
    <property type="evidence" value="ECO:0007669"/>
    <property type="project" value="InterPro"/>
</dbReference>
<keyword evidence="3" id="KW-0456">Lyase</keyword>
<keyword evidence="2" id="KW-0786">Thiamine pyrophosphate</keyword>
<dbReference type="GO" id="GO:0030976">
    <property type="term" value="F:thiamine pyrophosphate binding"/>
    <property type="evidence" value="ECO:0007669"/>
    <property type="project" value="InterPro"/>
</dbReference>
<sequence>MATIKTEKGSDMISAIEAINAINDVRSSEVVVATMTANRYWESVSNNQEMDLPVFGAMGKASSVALGLALSQPNKKIVVLDGDGSLLMNLGSLITVAGMEPKNFLHFVFEDGAYWTTGGQPIPGNGKFDLSAMANDAGYRSTHSFEDLETLVSELPNLMEREGPIFVSIKVIHPEHAGKPFIGSTKSAMEKLSKSISGN</sequence>
<dbReference type="InterPro" id="IPR011766">
    <property type="entry name" value="TPP_enzyme_TPP-bd"/>
</dbReference>
<dbReference type="EMBL" id="UINC01068894">
    <property type="protein sequence ID" value="SVC01855.1"/>
    <property type="molecule type" value="Genomic_DNA"/>
</dbReference>
<dbReference type="PANTHER" id="PTHR42818:SF1">
    <property type="entry name" value="SULFOPYRUVATE DECARBOXYLASE"/>
    <property type="match status" value="1"/>
</dbReference>
<evidence type="ECO:0000256" key="3">
    <source>
        <dbReference type="ARBA" id="ARBA00023239"/>
    </source>
</evidence>
<dbReference type="AlphaFoldDB" id="A0A382IR71"/>
<dbReference type="Gene3D" id="3.40.50.970">
    <property type="match status" value="1"/>
</dbReference>
<organism evidence="5">
    <name type="scientific">marine metagenome</name>
    <dbReference type="NCBI Taxonomy" id="408172"/>
    <lineage>
        <taxon>unclassified sequences</taxon>
        <taxon>metagenomes</taxon>
        <taxon>ecological metagenomes</taxon>
    </lineage>
</organism>
<gene>
    <name evidence="5" type="ORF">METZ01_LOCUS254709</name>
</gene>
<protein>
    <recommendedName>
        <fullName evidence="4">Thiamine pyrophosphate enzyme TPP-binding domain-containing protein</fullName>
    </recommendedName>
</protein>
<dbReference type="InterPro" id="IPR000399">
    <property type="entry name" value="TPP-bd_CS"/>
</dbReference>
<dbReference type="InterPro" id="IPR029061">
    <property type="entry name" value="THDP-binding"/>
</dbReference>
<dbReference type="Pfam" id="PF02775">
    <property type="entry name" value="TPP_enzyme_C"/>
    <property type="match status" value="1"/>
</dbReference>
<evidence type="ECO:0000313" key="5">
    <source>
        <dbReference type="EMBL" id="SVC01855.1"/>
    </source>
</evidence>
<evidence type="ECO:0000259" key="4">
    <source>
        <dbReference type="Pfam" id="PF02775"/>
    </source>
</evidence>
<evidence type="ECO:0000256" key="1">
    <source>
        <dbReference type="ARBA" id="ARBA00022793"/>
    </source>
</evidence>
<dbReference type="GO" id="GO:0016831">
    <property type="term" value="F:carboxy-lyase activity"/>
    <property type="evidence" value="ECO:0007669"/>
    <property type="project" value="UniProtKB-KW"/>
</dbReference>